<dbReference type="Proteomes" id="UP000597761">
    <property type="component" value="Unassembled WGS sequence"/>
</dbReference>
<dbReference type="EMBL" id="BMJI01000019">
    <property type="protein sequence ID" value="GGC97123.1"/>
    <property type="molecule type" value="Genomic_DNA"/>
</dbReference>
<name>A0ABQ1PH27_9MICC</name>
<sequence length="195" mass="22102">MDTPATFENEDTLWDEFPYDPYTPAGIVSTAHPGDRRIVGRTPTGDVVCVTDLPRHFCLDDEPGSLTHTMQFFTTPRTYLEWLTETCRRTRFTDRAPDDPQQRFTIALGATLAGLEWDLDGNILVEPPAPLPFGAPRRRDEFVIAPVDFTTWTLRHRDGSILTSEERGEILDRNLWDIAYDDGVISFITEIPTTG</sequence>
<comment type="caution">
    <text evidence="1">The sequence shown here is derived from an EMBL/GenBank/DDBJ whole genome shotgun (WGS) entry which is preliminary data.</text>
</comment>
<dbReference type="RefSeq" id="WP_188668779.1">
    <property type="nucleotide sequence ID" value="NZ_BMJI01000019.1"/>
</dbReference>
<proteinExistence type="predicted"/>
<accession>A0ABQ1PH27</accession>
<evidence type="ECO:0000313" key="1">
    <source>
        <dbReference type="EMBL" id="GGC97123.1"/>
    </source>
</evidence>
<organism evidence="1 2">
    <name type="scientific">Tersicoccus solisilvae</name>
    <dbReference type="NCBI Taxonomy" id="1882339"/>
    <lineage>
        <taxon>Bacteria</taxon>
        <taxon>Bacillati</taxon>
        <taxon>Actinomycetota</taxon>
        <taxon>Actinomycetes</taxon>
        <taxon>Micrococcales</taxon>
        <taxon>Micrococcaceae</taxon>
        <taxon>Tersicoccus</taxon>
    </lineage>
</organism>
<protein>
    <submittedName>
        <fullName evidence="1">Uncharacterized protein</fullName>
    </submittedName>
</protein>
<evidence type="ECO:0000313" key="2">
    <source>
        <dbReference type="Proteomes" id="UP000597761"/>
    </source>
</evidence>
<gene>
    <name evidence="1" type="ORF">GCM10011512_25170</name>
</gene>
<reference evidence="2" key="1">
    <citation type="journal article" date="2019" name="Int. J. Syst. Evol. Microbiol.">
        <title>The Global Catalogue of Microorganisms (GCM) 10K type strain sequencing project: providing services to taxonomists for standard genome sequencing and annotation.</title>
        <authorList>
            <consortium name="The Broad Institute Genomics Platform"/>
            <consortium name="The Broad Institute Genome Sequencing Center for Infectious Disease"/>
            <person name="Wu L."/>
            <person name="Ma J."/>
        </authorList>
    </citation>
    <scope>NUCLEOTIDE SEQUENCE [LARGE SCALE GENOMIC DNA]</scope>
    <source>
        <strain evidence="2">CGMCC 1.15480</strain>
    </source>
</reference>
<keyword evidence="2" id="KW-1185">Reference proteome</keyword>